<dbReference type="EMBL" id="VCEI01000011">
    <property type="protein sequence ID" value="TLU96436.1"/>
    <property type="molecule type" value="Genomic_DNA"/>
</dbReference>
<evidence type="ECO:0000313" key="7">
    <source>
        <dbReference type="Proteomes" id="UP000309788"/>
    </source>
</evidence>
<evidence type="ECO:0000259" key="5">
    <source>
        <dbReference type="Pfam" id="PF00082"/>
    </source>
</evidence>
<comment type="similarity">
    <text evidence="1">Belongs to the peptidase S8 family.</text>
</comment>
<evidence type="ECO:0000313" key="6">
    <source>
        <dbReference type="EMBL" id="TLU96436.1"/>
    </source>
</evidence>
<name>A0A5R9KK42_9BACT</name>
<protein>
    <recommendedName>
        <fullName evidence="5">Peptidase S8/S53 domain-containing protein</fullName>
    </recommendedName>
</protein>
<gene>
    <name evidence="6" type="ORF">FEM55_04700</name>
</gene>
<dbReference type="Gene3D" id="3.40.50.200">
    <property type="entry name" value="Peptidase S8/S53 domain"/>
    <property type="match status" value="1"/>
</dbReference>
<dbReference type="GO" id="GO:0004252">
    <property type="term" value="F:serine-type endopeptidase activity"/>
    <property type="evidence" value="ECO:0007669"/>
    <property type="project" value="InterPro"/>
</dbReference>
<keyword evidence="3" id="KW-0378">Hydrolase</keyword>
<dbReference type="GO" id="GO:0006508">
    <property type="term" value="P:proteolysis"/>
    <property type="evidence" value="ECO:0007669"/>
    <property type="project" value="UniProtKB-KW"/>
</dbReference>
<dbReference type="PANTHER" id="PTHR43806:SF11">
    <property type="entry name" value="CEREVISIN-RELATED"/>
    <property type="match status" value="1"/>
</dbReference>
<dbReference type="OrthoDB" id="1489285at2"/>
<dbReference type="SUPFAM" id="SSF52743">
    <property type="entry name" value="Subtilisin-like"/>
    <property type="match status" value="1"/>
</dbReference>
<dbReference type="Pfam" id="PF00082">
    <property type="entry name" value="Peptidase_S8"/>
    <property type="match status" value="1"/>
</dbReference>
<keyword evidence="7" id="KW-1185">Reference proteome</keyword>
<dbReference type="RefSeq" id="WP_138280130.1">
    <property type="nucleotide sequence ID" value="NZ_BMGE01000001.1"/>
</dbReference>
<dbReference type="PANTHER" id="PTHR43806">
    <property type="entry name" value="PEPTIDASE S8"/>
    <property type="match status" value="1"/>
</dbReference>
<evidence type="ECO:0000256" key="3">
    <source>
        <dbReference type="ARBA" id="ARBA00022801"/>
    </source>
</evidence>
<dbReference type="InterPro" id="IPR000209">
    <property type="entry name" value="Peptidase_S8/S53_dom"/>
</dbReference>
<feature type="domain" description="Peptidase S8/S53" evidence="5">
    <location>
        <begin position="152"/>
        <end position="418"/>
    </location>
</feature>
<evidence type="ECO:0000256" key="4">
    <source>
        <dbReference type="ARBA" id="ARBA00022825"/>
    </source>
</evidence>
<keyword evidence="2" id="KW-0645">Protease</keyword>
<evidence type="ECO:0000256" key="2">
    <source>
        <dbReference type="ARBA" id="ARBA00022670"/>
    </source>
</evidence>
<sequence length="470" mass="52900">MEKKPSGDLPLWIRRSKKNKDRYASLFLKTYKQNQICVFFKELPTTEDIANVKNFLLVTAKEINGRRRSDSNEVEVIKCDDCGCLVVLFIGELFHTVINAEGVVAGSVPSPPVVGEYSHNYFNSSPFEKEDFNVFSNYSLFQKPKDIDNGKEKIVVAVLDTGFDDQLIDPQYLWKSQLNDSSCYKEVESGWNFSEMSSGNTGNPDFRDDNPYRHGTAVSMFIINEFLNSQNNAVEIMPLKTHNANGQGDFFGIICAIHFAMAKGANMINASWGFYYYYRNQFAYFDHLINKTLKESGILFVTAAGNKFADEELIAKEIYLAEYGLNITDEQLRNLAIHHFYPADLSIYPNSVLTVTTTDGKSISSTQNFSSRHVDLGVFADEGMKFYVPFYGKSCKDMISGSSFATAIATGVIGAFGQKKLLRLENMDKTQLLHTLTLVDDSESSPAVMFDVPELEFKHIKKGTCTRKTS</sequence>
<dbReference type="Proteomes" id="UP000309788">
    <property type="component" value="Unassembled WGS sequence"/>
</dbReference>
<comment type="caution">
    <text evidence="6">The sequence shown here is derived from an EMBL/GenBank/DDBJ whole genome shotgun (WGS) entry which is preliminary data.</text>
</comment>
<dbReference type="InterPro" id="IPR050131">
    <property type="entry name" value="Peptidase_S8_subtilisin-like"/>
</dbReference>
<reference evidence="6 7" key="1">
    <citation type="submission" date="2019-05" db="EMBL/GenBank/DDBJ databases">
        <authorList>
            <person name="Qu J.-H."/>
        </authorList>
    </citation>
    <scope>NUCLEOTIDE SEQUENCE [LARGE SCALE GENOMIC DNA]</scope>
    <source>
        <strain evidence="6 7">Z12</strain>
    </source>
</reference>
<organism evidence="6 7">
    <name type="scientific">Dyadobacter sediminis</name>
    <dbReference type="NCBI Taxonomy" id="1493691"/>
    <lineage>
        <taxon>Bacteria</taxon>
        <taxon>Pseudomonadati</taxon>
        <taxon>Bacteroidota</taxon>
        <taxon>Cytophagia</taxon>
        <taxon>Cytophagales</taxon>
        <taxon>Spirosomataceae</taxon>
        <taxon>Dyadobacter</taxon>
    </lineage>
</organism>
<evidence type="ECO:0000256" key="1">
    <source>
        <dbReference type="ARBA" id="ARBA00011073"/>
    </source>
</evidence>
<dbReference type="AlphaFoldDB" id="A0A5R9KK42"/>
<keyword evidence="4" id="KW-0720">Serine protease</keyword>
<proteinExistence type="inferred from homology"/>
<accession>A0A5R9KK42</accession>
<dbReference type="InterPro" id="IPR036852">
    <property type="entry name" value="Peptidase_S8/S53_dom_sf"/>
</dbReference>